<dbReference type="InterPro" id="IPR005144">
    <property type="entry name" value="ATP-cone_dom"/>
</dbReference>
<organism evidence="9">
    <name type="scientific">viral metagenome</name>
    <dbReference type="NCBI Taxonomy" id="1070528"/>
    <lineage>
        <taxon>unclassified sequences</taxon>
        <taxon>metagenomes</taxon>
        <taxon>organismal metagenomes</taxon>
    </lineage>
</organism>
<dbReference type="PROSITE" id="PS00089">
    <property type="entry name" value="RIBORED_LARGE"/>
    <property type="match status" value="1"/>
</dbReference>
<evidence type="ECO:0000256" key="1">
    <source>
        <dbReference type="ARBA" id="ARBA00010406"/>
    </source>
</evidence>
<dbReference type="GO" id="GO:0005524">
    <property type="term" value="F:ATP binding"/>
    <property type="evidence" value="ECO:0007669"/>
    <property type="project" value="UniProtKB-KW"/>
</dbReference>
<keyword evidence="4" id="KW-0547">Nucleotide-binding</keyword>
<keyword evidence="3" id="KW-0021">Allosteric enzyme</keyword>
<dbReference type="InterPro" id="IPR013509">
    <property type="entry name" value="RNR_lsu_N"/>
</dbReference>
<dbReference type="GO" id="GO:0004748">
    <property type="term" value="F:ribonucleoside-diphosphate reductase activity, thioredoxin disulfide as acceptor"/>
    <property type="evidence" value="ECO:0007669"/>
    <property type="project" value="UniProtKB-EC"/>
</dbReference>
<dbReference type="PROSITE" id="PS51161">
    <property type="entry name" value="ATP_CONE"/>
    <property type="match status" value="1"/>
</dbReference>
<dbReference type="SUPFAM" id="SSF51998">
    <property type="entry name" value="PFL-like glycyl radical enzymes"/>
    <property type="match status" value="1"/>
</dbReference>
<dbReference type="PANTHER" id="PTHR11573:SF6">
    <property type="entry name" value="RIBONUCLEOSIDE-DIPHOSPHATE REDUCTASE LARGE SUBUNIT"/>
    <property type="match status" value="1"/>
</dbReference>
<dbReference type="InterPro" id="IPR013346">
    <property type="entry name" value="NrdE_NrdA_C"/>
</dbReference>
<dbReference type="InterPro" id="IPR008926">
    <property type="entry name" value="RNR_R1-su_N"/>
</dbReference>
<dbReference type="Gene3D" id="3.20.70.20">
    <property type="match status" value="1"/>
</dbReference>
<dbReference type="SUPFAM" id="SSF48168">
    <property type="entry name" value="R1 subunit of ribonucleotide reductase, N-terminal domain"/>
    <property type="match status" value="1"/>
</dbReference>
<evidence type="ECO:0000259" key="8">
    <source>
        <dbReference type="PROSITE" id="PS51161"/>
    </source>
</evidence>
<dbReference type="Pfam" id="PF02867">
    <property type="entry name" value="Ribonuc_red_lgC"/>
    <property type="match status" value="1"/>
</dbReference>
<accession>A0A6C0H0N8</accession>
<protein>
    <recommendedName>
        <fullName evidence="2">ribonucleoside-diphosphate reductase</fullName>
        <ecNumber evidence="2">1.17.4.1</ecNumber>
    </recommendedName>
</protein>
<sequence>MNNKINMFVTKRDNSREEISFDKITSRIKFLSKDLDRLKVHNISLKTINSIYDGISTSELDNISANICATLASTDYQYNQLGGRILVSSAEKNIRILLNVKDNFCGRMNYIQKTYNKLYNRDYLIPEMVKYINENSEFLNNLIDYRRDYNFEFFGYKTLEKAYLVKFDDKPVESPQDLFLRVAVAIHYNTDNKDLIQKTYDYMSNGYFTHATPTLFNAGVINGQFASCFLVGTDDSIEGMYKNILDCAKISKGAGGIGIHISNVRAKNSIIKGSNGRSNGIIKLLKVLNETSRHVTQGGKRPGSFAIYLEPWHADVKDFLELKKAAGADSERCRDLFLALWIPDLFMKMVSEDGDWYLMSPDECPNLNETYGKEFEDLYNKYISEKKYREKVKAIDIWERILVSQIETGVPYITYKDKINERSNQKNIGIIKSSNLCSEVTEVSNIDTHSVCNLASIAVNKFYENNTYNWDKLKQVAKLATINLNKVIDINNYPTLESEKTNKSHRPIGVGIQGLADLFCQMKIPFDSQEAINIDGKIMECIYYGCIEGSVEMAQKEGPYDFYKNSDFDKNILQFDYDNNSKIIMDMEPHFDWNSLKEKIKEFGMRNSLLTALMPTASTSQILGNNECFEPYTSNIYTRSTQAGEFIMINKHLIQDLVELNLWDGEMRENIIINNGSVQDISNIPNRIKEIYKTVWEIKQKFIIDHSVVRGYFVDQSQSQNLFFPEPDTKKLHSAHLYSWRSGLKTGMYYLRTKPATSAIKFTIDANKIKADERRKEAEKKDKKYICNDEEGICLMCSA</sequence>
<keyword evidence="7" id="KW-0215">Deoxyribonucleotide synthesis</keyword>
<dbReference type="AlphaFoldDB" id="A0A6C0H0N8"/>
<reference evidence="9" key="1">
    <citation type="journal article" date="2020" name="Nature">
        <title>Giant virus diversity and host interactions through global metagenomics.</title>
        <authorList>
            <person name="Schulz F."/>
            <person name="Roux S."/>
            <person name="Paez-Espino D."/>
            <person name="Jungbluth S."/>
            <person name="Walsh D.A."/>
            <person name="Denef V.J."/>
            <person name="McMahon K.D."/>
            <person name="Konstantinidis K.T."/>
            <person name="Eloe-Fadrosh E.A."/>
            <person name="Kyrpides N.C."/>
            <person name="Woyke T."/>
        </authorList>
    </citation>
    <scope>NUCLEOTIDE SEQUENCE</scope>
    <source>
        <strain evidence="9">GVMAG-M-3300023179-4</strain>
    </source>
</reference>
<dbReference type="UniPathway" id="UPA00326"/>
<evidence type="ECO:0000256" key="6">
    <source>
        <dbReference type="ARBA" id="ARBA00023002"/>
    </source>
</evidence>
<evidence type="ECO:0000256" key="7">
    <source>
        <dbReference type="ARBA" id="ARBA00023116"/>
    </source>
</evidence>
<dbReference type="Pfam" id="PF03477">
    <property type="entry name" value="ATP-cone"/>
    <property type="match status" value="1"/>
</dbReference>
<dbReference type="PANTHER" id="PTHR11573">
    <property type="entry name" value="RIBONUCLEOSIDE-DIPHOSPHATE REDUCTASE LARGE CHAIN"/>
    <property type="match status" value="1"/>
</dbReference>
<evidence type="ECO:0000313" key="9">
    <source>
        <dbReference type="EMBL" id="QHT73816.1"/>
    </source>
</evidence>
<evidence type="ECO:0000256" key="5">
    <source>
        <dbReference type="ARBA" id="ARBA00022840"/>
    </source>
</evidence>
<dbReference type="EC" id="1.17.4.1" evidence="2"/>
<dbReference type="InterPro" id="IPR000788">
    <property type="entry name" value="RNR_lg_C"/>
</dbReference>
<comment type="similarity">
    <text evidence="1">Belongs to the ribonucleoside diphosphate reductase large chain family.</text>
</comment>
<keyword evidence="5" id="KW-0067">ATP-binding</keyword>
<dbReference type="GO" id="GO:0009263">
    <property type="term" value="P:deoxyribonucleotide biosynthetic process"/>
    <property type="evidence" value="ECO:0007669"/>
    <property type="project" value="UniProtKB-KW"/>
</dbReference>
<dbReference type="GO" id="GO:0005971">
    <property type="term" value="C:ribonucleoside-diphosphate reductase complex"/>
    <property type="evidence" value="ECO:0007669"/>
    <property type="project" value="TreeGrafter"/>
</dbReference>
<evidence type="ECO:0000256" key="4">
    <source>
        <dbReference type="ARBA" id="ARBA00022741"/>
    </source>
</evidence>
<feature type="domain" description="ATP-cone" evidence="8">
    <location>
        <begin position="7"/>
        <end position="96"/>
    </location>
</feature>
<proteinExistence type="inferred from homology"/>
<evidence type="ECO:0000256" key="2">
    <source>
        <dbReference type="ARBA" id="ARBA00012274"/>
    </source>
</evidence>
<keyword evidence="6" id="KW-0560">Oxidoreductase</keyword>
<name>A0A6C0H0N8_9ZZZZ</name>
<dbReference type="Pfam" id="PF00317">
    <property type="entry name" value="Ribonuc_red_lgN"/>
    <property type="match status" value="1"/>
</dbReference>
<dbReference type="CDD" id="cd01679">
    <property type="entry name" value="RNR_I"/>
    <property type="match status" value="1"/>
</dbReference>
<dbReference type="NCBIfam" id="TIGR02506">
    <property type="entry name" value="NrdE_NrdA"/>
    <property type="match status" value="1"/>
</dbReference>
<dbReference type="EMBL" id="MN739832">
    <property type="protein sequence ID" value="QHT73816.1"/>
    <property type="molecule type" value="Genomic_DNA"/>
</dbReference>
<dbReference type="InterPro" id="IPR039718">
    <property type="entry name" value="Rrm1"/>
</dbReference>
<dbReference type="PRINTS" id="PR01183">
    <property type="entry name" value="RIBORDTASEM1"/>
</dbReference>
<evidence type="ECO:0000256" key="3">
    <source>
        <dbReference type="ARBA" id="ARBA00022533"/>
    </source>
</evidence>